<dbReference type="OrthoDB" id="86584at2"/>
<dbReference type="AlphaFoldDB" id="A0A4R0G266"/>
<gene>
    <name evidence="1" type="ORF">E0L20_19690</name>
</gene>
<dbReference type="EMBL" id="SJOO01000011">
    <property type="protein sequence ID" value="TCB90196.1"/>
    <property type="molecule type" value="Genomic_DNA"/>
</dbReference>
<evidence type="ECO:0008006" key="3">
    <source>
        <dbReference type="Google" id="ProtNLM"/>
    </source>
</evidence>
<protein>
    <recommendedName>
        <fullName evidence="3">Lysine-N-methylase</fullName>
    </recommendedName>
</protein>
<reference evidence="1 2" key="1">
    <citation type="submission" date="2019-02" db="EMBL/GenBank/DDBJ databases">
        <title>The draft genome of Enterobacter spp. strains.</title>
        <authorList>
            <person name="Wang C."/>
            <person name="Feng Y."/>
            <person name="Zong Z."/>
        </authorList>
    </citation>
    <scope>NUCLEOTIDE SEQUENCE [LARGE SCALE GENOMIC DNA]</scope>
    <source>
        <strain evidence="1 2">WCHEW120002</strain>
    </source>
</reference>
<organism evidence="1 2">
    <name type="scientific">Enterobacter wuhouensis</name>
    <dbReference type="NCBI Taxonomy" id="2529381"/>
    <lineage>
        <taxon>Bacteria</taxon>
        <taxon>Pseudomonadati</taxon>
        <taxon>Pseudomonadota</taxon>
        <taxon>Gammaproteobacteria</taxon>
        <taxon>Enterobacterales</taxon>
        <taxon>Enterobacteriaceae</taxon>
        <taxon>Enterobacter</taxon>
    </lineage>
</organism>
<sequence>MINAATAAAGAVCMELIEHYQPEYVLRFRAREAACTCLACQAATGNWPHTSTSLGNQQRDSLNAACESAARDILLDPDAFVLHAGEAASVGEREDNQWNEVLNQQCINMAVHPSLSLQSSLYAIGVLLSKAQRYVDEKQCEPQHLVTMGEQLSQLAENGILNEQFAMLPTIEVNRVEALGDMGAMRLNLNLPPMQKMMFMLKLSELAVMEPARLQDRLRELDARPIPLLEAQPHILRNMLIYRLYGEFFPCAAFDNYGEALMSLTRQFFQVKMLCAMWLEDNAELTEDDFISLVSAWYGWQQQATPGNERVNTADYTLLCGLSLI</sequence>
<accession>A0A4R0G266</accession>
<evidence type="ECO:0000313" key="2">
    <source>
        <dbReference type="Proteomes" id="UP000291424"/>
    </source>
</evidence>
<comment type="caution">
    <text evidence="1">The sequence shown here is derived from an EMBL/GenBank/DDBJ whole genome shotgun (WGS) entry which is preliminary data.</text>
</comment>
<dbReference type="Proteomes" id="UP000291424">
    <property type="component" value="Unassembled WGS sequence"/>
</dbReference>
<proteinExistence type="predicted"/>
<name>A0A4R0G266_9ENTR</name>
<evidence type="ECO:0000313" key="1">
    <source>
        <dbReference type="EMBL" id="TCB90196.1"/>
    </source>
</evidence>